<keyword evidence="3" id="KW-1185">Reference proteome</keyword>
<accession>A0A4P6EUC0</accession>
<keyword evidence="1" id="KW-1133">Transmembrane helix</keyword>
<dbReference type="OrthoDB" id="3625784at2"/>
<reference evidence="2 3" key="1">
    <citation type="submission" date="2019-01" db="EMBL/GenBank/DDBJ databases">
        <title>Genome sequencing of strain 2JSPR-7.</title>
        <authorList>
            <person name="Heo J."/>
            <person name="Kim S.-J."/>
            <person name="Kim J.-S."/>
            <person name="Hong S.-B."/>
            <person name="Kwon S.-W."/>
        </authorList>
    </citation>
    <scope>NUCLEOTIDE SEQUENCE [LARGE SCALE GENOMIC DNA]</scope>
    <source>
        <strain evidence="2 3">2JSPR-7</strain>
    </source>
</reference>
<dbReference type="EMBL" id="CP035495">
    <property type="protein sequence ID" value="QAY64027.1"/>
    <property type="molecule type" value="Genomic_DNA"/>
</dbReference>
<organism evidence="2 3">
    <name type="scientific">Xylanimonas allomyrinae</name>
    <dbReference type="NCBI Taxonomy" id="2509459"/>
    <lineage>
        <taxon>Bacteria</taxon>
        <taxon>Bacillati</taxon>
        <taxon>Actinomycetota</taxon>
        <taxon>Actinomycetes</taxon>
        <taxon>Micrococcales</taxon>
        <taxon>Promicromonosporaceae</taxon>
        <taxon>Xylanimonas</taxon>
    </lineage>
</organism>
<sequence>MDVLDGRDETPEQRSDRNWNELLQELRVMQTGVQILTGFLLTLPFQPRFVALTGAQRHAYLVLVGLAALTTGLAVAPVAMHRVLFRRHLKRQLVMAADRMTRAALFLLALVVTGVVALVFDVVVGRGAGVAAGAAALVLLVGLWAVLPEVVRARRR</sequence>
<dbReference type="Pfam" id="PF19853">
    <property type="entry name" value="DUF6328"/>
    <property type="match status" value="1"/>
</dbReference>
<proteinExistence type="predicted"/>
<feature type="transmembrane region" description="Helical" evidence="1">
    <location>
        <begin position="59"/>
        <end position="79"/>
    </location>
</feature>
<evidence type="ECO:0000256" key="1">
    <source>
        <dbReference type="SAM" id="Phobius"/>
    </source>
</evidence>
<dbReference type="AlphaFoldDB" id="A0A4P6EUC0"/>
<feature type="transmembrane region" description="Helical" evidence="1">
    <location>
        <begin position="126"/>
        <end position="147"/>
    </location>
</feature>
<evidence type="ECO:0000313" key="2">
    <source>
        <dbReference type="EMBL" id="QAY64027.1"/>
    </source>
</evidence>
<keyword evidence="1" id="KW-0472">Membrane</keyword>
<dbReference type="InterPro" id="IPR046291">
    <property type="entry name" value="DUF6328"/>
</dbReference>
<dbReference type="Proteomes" id="UP000291758">
    <property type="component" value="Chromosome"/>
</dbReference>
<keyword evidence="1" id="KW-0812">Transmembrane</keyword>
<name>A0A4P6EUC0_9MICO</name>
<protein>
    <submittedName>
        <fullName evidence="2">Sodium:proton antiporter</fullName>
    </submittedName>
</protein>
<evidence type="ECO:0000313" key="3">
    <source>
        <dbReference type="Proteomes" id="UP000291758"/>
    </source>
</evidence>
<gene>
    <name evidence="2" type="ORF">ET495_13235</name>
</gene>
<feature type="transmembrane region" description="Helical" evidence="1">
    <location>
        <begin position="100"/>
        <end position="120"/>
    </location>
</feature>
<dbReference type="RefSeq" id="WP_129205186.1">
    <property type="nucleotide sequence ID" value="NZ_CP035495.1"/>
</dbReference>
<dbReference type="KEGG" id="xyl:ET495_13235"/>